<dbReference type="NCBIfam" id="TIGR00229">
    <property type="entry name" value="sensory_box"/>
    <property type="match status" value="1"/>
</dbReference>
<dbReference type="InterPro" id="IPR003661">
    <property type="entry name" value="HisK_dim/P_dom"/>
</dbReference>
<dbReference type="PROSITE" id="PS50113">
    <property type="entry name" value="PAC"/>
    <property type="match status" value="1"/>
</dbReference>
<accession>A0A1M7NR20</accession>
<dbReference type="Pfam" id="PF02518">
    <property type="entry name" value="HATPase_c"/>
    <property type="match status" value="1"/>
</dbReference>
<evidence type="ECO:0000259" key="7">
    <source>
        <dbReference type="PROSITE" id="PS50112"/>
    </source>
</evidence>
<dbReference type="SMART" id="SM00091">
    <property type="entry name" value="PAS"/>
    <property type="match status" value="1"/>
</dbReference>
<dbReference type="InterPro" id="IPR004358">
    <property type="entry name" value="Sig_transdc_His_kin-like_C"/>
</dbReference>
<comment type="catalytic activity">
    <reaction evidence="1">
        <text>ATP + protein L-histidine = ADP + protein N-phospho-L-histidine.</text>
        <dbReference type="EC" id="2.7.13.3"/>
    </reaction>
</comment>
<dbReference type="SMART" id="SM00388">
    <property type="entry name" value="HisKA"/>
    <property type="match status" value="1"/>
</dbReference>
<reference evidence="10" key="1">
    <citation type="submission" date="2016-11" db="EMBL/GenBank/DDBJ databases">
        <authorList>
            <person name="Varghese N."/>
            <person name="Submissions S."/>
        </authorList>
    </citation>
    <scope>NUCLEOTIDE SEQUENCE [LARGE SCALE GENOMIC DNA]</scope>
    <source>
        <strain evidence="10">Sac-22</strain>
    </source>
</reference>
<dbReference type="InterPro" id="IPR001789">
    <property type="entry name" value="Sig_transdc_resp-reg_receiver"/>
</dbReference>
<sequence length="509" mass="55876">MQQSAQPSVVAIEAERFRQFIMGVTDYAIYMLSPQGVVVTWNAGAQRFKGYHPDEIIGRHFSMFYTPEDQAAGRPARALELARTTGKFEDEGWRVRKDGSRFWASVVIDPIVDPHGELLGFAKITRDITERRVAAEQLERAREALFQSQKLEAIGKLTGGIAHDFNNLLSVIMNGLELLRLSKEPAIIAKSVDTMARAAQRGASLTQQLLAFARQQPLKQEAHDIGRVIRSFESVLHRALPDAMHLSLQMEADLPQAMIDPTQFEAALLNLVVNARDAMKEEGEVMIDLAAVTLADNEVDRLSAGRYVRVVVKDSGEGMTPETMTRAIEPFFTTKEVGKGTGLGLSQVYGLVQQCHGALTLDSRPGAGTSVSLYFPALPAQQESNLNQTGAGAEKVLLVDDQPEVLETAISLFSHLGYEVLSAHNGMQALETLRRTPDIAILFCDVVMPGMSGVELGKAVRSDFPRVKIVLASGYVTSSLRDEMPDIGSFELIAKPYRLSDLIRTLKAL</sequence>
<feature type="modified residue" description="4-aspartylphosphate" evidence="4">
    <location>
        <position position="445"/>
    </location>
</feature>
<name>A0A1M7NR20_9BURK</name>
<dbReference type="Gene3D" id="1.10.287.130">
    <property type="match status" value="1"/>
</dbReference>
<dbReference type="SMART" id="SM00387">
    <property type="entry name" value="HATPase_c"/>
    <property type="match status" value="1"/>
</dbReference>
<dbReference type="SUPFAM" id="SSF52172">
    <property type="entry name" value="CheY-like"/>
    <property type="match status" value="1"/>
</dbReference>
<dbReference type="SMART" id="SM00448">
    <property type="entry name" value="REC"/>
    <property type="match status" value="1"/>
</dbReference>
<dbReference type="EC" id="2.7.13.3" evidence="2"/>
<evidence type="ECO:0000313" key="10">
    <source>
        <dbReference type="Proteomes" id="UP000184339"/>
    </source>
</evidence>
<keyword evidence="3 4" id="KW-0597">Phosphoprotein</keyword>
<dbReference type="PANTHER" id="PTHR43065:SF49">
    <property type="entry name" value="HISTIDINE KINASE"/>
    <property type="match status" value="1"/>
</dbReference>
<dbReference type="SUPFAM" id="SSF47384">
    <property type="entry name" value="Homodimeric domain of signal transducing histidine kinase"/>
    <property type="match status" value="1"/>
</dbReference>
<dbReference type="PROSITE" id="PS50109">
    <property type="entry name" value="HIS_KIN"/>
    <property type="match status" value="1"/>
</dbReference>
<evidence type="ECO:0000256" key="1">
    <source>
        <dbReference type="ARBA" id="ARBA00000085"/>
    </source>
</evidence>
<dbReference type="InterPro" id="IPR011006">
    <property type="entry name" value="CheY-like_superfamily"/>
</dbReference>
<dbReference type="PRINTS" id="PR00344">
    <property type="entry name" value="BCTRLSENSOR"/>
</dbReference>
<dbReference type="AlphaFoldDB" id="A0A1M7NR20"/>
<dbReference type="PANTHER" id="PTHR43065">
    <property type="entry name" value="SENSOR HISTIDINE KINASE"/>
    <property type="match status" value="1"/>
</dbReference>
<organism evidence="9 10">
    <name type="scientific">Duganella sacchari</name>
    <dbReference type="NCBI Taxonomy" id="551987"/>
    <lineage>
        <taxon>Bacteria</taxon>
        <taxon>Pseudomonadati</taxon>
        <taxon>Pseudomonadota</taxon>
        <taxon>Betaproteobacteria</taxon>
        <taxon>Burkholderiales</taxon>
        <taxon>Oxalobacteraceae</taxon>
        <taxon>Telluria group</taxon>
        <taxon>Duganella</taxon>
    </lineage>
</organism>
<dbReference type="InterPro" id="IPR003594">
    <property type="entry name" value="HATPase_dom"/>
</dbReference>
<dbReference type="CDD" id="cd00130">
    <property type="entry name" value="PAS"/>
    <property type="match status" value="1"/>
</dbReference>
<evidence type="ECO:0000256" key="4">
    <source>
        <dbReference type="PROSITE-ProRule" id="PRU00169"/>
    </source>
</evidence>
<dbReference type="GO" id="GO:0000155">
    <property type="term" value="F:phosphorelay sensor kinase activity"/>
    <property type="evidence" value="ECO:0007669"/>
    <property type="project" value="InterPro"/>
</dbReference>
<dbReference type="Pfam" id="PF00072">
    <property type="entry name" value="Response_reg"/>
    <property type="match status" value="1"/>
</dbReference>
<dbReference type="InterPro" id="IPR035965">
    <property type="entry name" value="PAS-like_dom_sf"/>
</dbReference>
<dbReference type="Pfam" id="PF13426">
    <property type="entry name" value="PAS_9"/>
    <property type="match status" value="1"/>
</dbReference>
<dbReference type="Gene3D" id="3.30.450.20">
    <property type="entry name" value="PAS domain"/>
    <property type="match status" value="1"/>
</dbReference>
<evidence type="ECO:0000313" key="9">
    <source>
        <dbReference type="EMBL" id="SHN06527.1"/>
    </source>
</evidence>
<dbReference type="PROSITE" id="PS50112">
    <property type="entry name" value="PAS"/>
    <property type="match status" value="1"/>
</dbReference>
<dbReference type="Pfam" id="PF00512">
    <property type="entry name" value="HisKA"/>
    <property type="match status" value="1"/>
</dbReference>
<evidence type="ECO:0000256" key="2">
    <source>
        <dbReference type="ARBA" id="ARBA00012438"/>
    </source>
</evidence>
<feature type="domain" description="Response regulatory" evidence="6">
    <location>
        <begin position="395"/>
        <end position="509"/>
    </location>
</feature>
<dbReference type="SUPFAM" id="SSF55785">
    <property type="entry name" value="PYP-like sensor domain (PAS domain)"/>
    <property type="match status" value="1"/>
</dbReference>
<feature type="domain" description="Histidine kinase" evidence="5">
    <location>
        <begin position="160"/>
        <end position="379"/>
    </location>
</feature>
<dbReference type="SUPFAM" id="SSF55874">
    <property type="entry name" value="ATPase domain of HSP90 chaperone/DNA topoisomerase II/histidine kinase"/>
    <property type="match status" value="1"/>
</dbReference>
<dbReference type="STRING" id="551987.SAMN05192549_104135"/>
<dbReference type="InterPro" id="IPR000014">
    <property type="entry name" value="PAS"/>
</dbReference>
<protein>
    <recommendedName>
        <fullName evidence="2">histidine kinase</fullName>
        <ecNumber evidence="2">2.7.13.3</ecNumber>
    </recommendedName>
</protein>
<dbReference type="RefSeq" id="WP_084560084.1">
    <property type="nucleotide sequence ID" value="NZ_FRCX01000004.1"/>
</dbReference>
<feature type="domain" description="PAC" evidence="8">
    <location>
        <begin position="88"/>
        <end position="140"/>
    </location>
</feature>
<dbReference type="CDD" id="cd00082">
    <property type="entry name" value="HisKA"/>
    <property type="match status" value="1"/>
</dbReference>
<proteinExistence type="predicted"/>
<evidence type="ECO:0000256" key="3">
    <source>
        <dbReference type="ARBA" id="ARBA00022553"/>
    </source>
</evidence>
<dbReference type="InterPro" id="IPR036890">
    <property type="entry name" value="HATPase_C_sf"/>
</dbReference>
<dbReference type="Gene3D" id="3.30.565.10">
    <property type="entry name" value="Histidine kinase-like ATPase, C-terminal domain"/>
    <property type="match status" value="1"/>
</dbReference>
<evidence type="ECO:0000259" key="8">
    <source>
        <dbReference type="PROSITE" id="PS50113"/>
    </source>
</evidence>
<dbReference type="PROSITE" id="PS50110">
    <property type="entry name" value="RESPONSE_REGULATORY"/>
    <property type="match status" value="1"/>
</dbReference>
<dbReference type="Proteomes" id="UP000184339">
    <property type="component" value="Unassembled WGS sequence"/>
</dbReference>
<feature type="domain" description="PAS" evidence="7">
    <location>
        <begin position="13"/>
        <end position="86"/>
    </location>
</feature>
<dbReference type="InterPro" id="IPR005467">
    <property type="entry name" value="His_kinase_dom"/>
</dbReference>
<gene>
    <name evidence="9" type="ORF">SAMN05192549_104135</name>
</gene>
<dbReference type="InterPro" id="IPR000700">
    <property type="entry name" value="PAS-assoc_C"/>
</dbReference>
<dbReference type="InterPro" id="IPR036097">
    <property type="entry name" value="HisK_dim/P_sf"/>
</dbReference>
<dbReference type="EMBL" id="FRCX01000004">
    <property type="protein sequence ID" value="SHN06527.1"/>
    <property type="molecule type" value="Genomic_DNA"/>
</dbReference>
<evidence type="ECO:0000259" key="5">
    <source>
        <dbReference type="PROSITE" id="PS50109"/>
    </source>
</evidence>
<evidence type="ECO:0000259" key="6">
    <source>
        <dbReference type="PROSITE" id="PS50110"/>
    </source>
</evidence>
<keyword evidence="10" id="KW-1185">Reference proteome</keyword>
<dbReference type="Gene3D" id="3.40.50.2300">
    <property type="match status" value="1"/>
</dbReference>